<evidence type="ECO:0000256" key="1">
    <source>
        <dbReference type="ARBA" id="ARBA00022679"/>
    </source>
</evidence>
<name>A0A9P1KL21_9CYAN</name>
<organism evidence="3 4">
    <name type="scientific">Limnospira indica PCC 8005</name>
    <dbReference type="NCBI Taxonomy" id="376219"/>
    <lineage>
        <taxon>Bacteria</taxon>
        <taxon>Bacillati</taxon>
        <taxon>Cyanobacteriota</taxon>
        <taxon>Cyanophyceae</taxon>
        <taxon>Oscillatoriophycideae</taxon>
        <taxon>Oscillatoriales</taxon>
        <taxon>Sirenicapillariaceae</taxon>
        <taxon>Limnospira</taxon>
    </lineage>
</organism>
<dbReference type="EMBL" id="FO818640">
    <property type="protein sequence ID" value="CDM98400.1"/>
    <property type="molecule type" value="Genomic_DNA"/>
</dbReference>
<dbReference type="Pfam" id="PF00132">
    <property type="entry name" value="Hexapep"/>
    <property type="match status" value="1"/>
</dbReference>
<dbReference type="InterPro" id="IPR018357">
    <property type="entry name" value="Hexapep_transf_CS"/>
</dbReference>
<dbReference type="InterPro" id="IPR011004">
    <property type="entry name" value="Trimer_LpxA-like_sf"/>
</dbReference>
<keyword evidence="2" id="KW-0677">Repeat</keyword>
<dbReference type="PROSITE" id="PS00101">
    <property type="entry name" value="HEXAPEP_TRANSFERASES"/>
    <property type="match status" value="1"/>
</dbReference>
<gene>
    <name evidence="3" type="ORF">ARTHRO_61001</name>
</gene>
<dbReference type="GO" id="GO:0016740">
    <property type="term" value="F:transferase activity"/>
    <property type="evidence" value="ECO:0007669"/>
    <property type="project" value="UniProtKB-KW"/>
</dbReference>
<dbReference type="InterPro" id="IPR050484">
    <property type="entry name" value="Transf_Hexapept/Carb_Anhydrase"/>
</dbReference>
<reference evidence="3 4" key="1">
    <citation type="submission" date="2014-02" db="EMBL/GenBank/DDBJ databases">
        <authorList>
            <person name="Genoscope - CEA"/>
        </authorList>
    </citation>
    <scope>NUCLEOTIDE SEQUENCE [LARGE SCALE GENOMIC DNA]</scope>
    <source>
        <strain evidence="3 4">PCC 8005</strain>
    </source>
</reference>
<dbReference type="CDD" id="cd04645">
    <property type="entry name" value="LbH_gamma_CA_like"/>
    <property type="match status" value="1"/>
</dbReference>
<dbReference type="GO" id="GO:0043886">
    <property type="term" value="F:structural constituent of carboxysome shell"/>
    <property type="evidence" value="ECO:0007669"/>
    <property type="project" value="UniProtKB-ARBA"/>
</dbReference>
<dbReference type="InterPro" id="IPR001451">
    <property type="entry name" value="Hexapep"/>
</dbReference>
<keyword evidence="1 3" id="KW-0808">Transferase</keyword>
<dbReference type="Gene3D" id="2.160.10.10">
    <property type="entry name" value="Hexapeptide repeat proteins"/>
    <property type="match status" value="1"/>
</dbReference>
<dbReference type="GO" id="GO:0031470">
    <property type="term" value="C:carboxysome"/>
    <property type="evidence" value="ECO:0007669"/>
    <property type="project" value="UniProtKB-ARBA"/>
</dbReference>
<evidence type="ECO:0000313" key="3">
    <source>
        <dbReference type="EMBL" id="CDM98400.1"/>
    </source>
</evidence>
<dbReference type="PANTHER" id="PTHR13061">
    <property type="entry name" value="DYNACTIN SUBUNIT P25"/>
    <property type="match status" value="1"/>
</dbReference>
<dbReference type="SMR" id="A0A9P1KL21"/>
<dbReference type="InterPro" id="IPR047324">
    <property type="entry name" value="LbH_gamma_CA-like"/>
</dbReference>
<dbReference type="PANTHER" id="PTHR13061:SF29">
    <property type="entry name" value="GAMMA CARBONIC ANHYDRASE-LIKE 1, MITOCHONDRIAL-RELATED"/>
    <property type="match status" value="1"/>
</dbReference>
<dbReference type="Proteomes" id="UP000032946">
    <property type="component" value="Chromosome"/>
</dbReference>
<accession>A0A9P1KL21</accession>
<protein>
    <submittedName>
        <fullName evidence="3">Transferase hexapeptide repeat containing protein</fullName>
    </submittedName>
</protein>
<evidence type="ECO:0000313" key="4">
    <source>
        <dbReference type="Proteomes" id="UP000032946"/>
    </source>
</evidence>
<dbReference type="RefSeq" id="WP_006622592.1">
    <property type="nucleotide sequence ID" value="NZ_FO818640.1"/>
</dbReference>
<dbReference type="AlphaFoldDB" id="A0A9P1KL21"/>
<keyword evidence="4" id="KW-1185">Reference proteome</keyword>
<dbReference type="SUPFAM" id="SSF51161">
    <property type="entry name" value="Trimeric LpxA-like enzymes"/>
    <property type="match status" value="1"/>
</dbReference>
<evidence type="ECO:0000256" key="2">
    <source>
        <dbReference type="ARBA" id="ARBA00022737"/>
    </source>
</evidence>
<sequence length="184" mass="19315">MNLPDQAPICPAVGHFPPPDLSKAAFVAPGAVVVGDVQVGSGASIWYAAVVRGDVERIIIGDRTNIQDGAILHGDPGYITHLEHDVTVGHRAVIHAAHIEPGSLIGIGAIILDGVRVGFGSIIGAGSVVTKDVQPRSLMVGVPAKRIREISEAEVTELIDHAQRYEKLARFHAGGSTETGFELK</sequence>
<proteinExistence type="predicted"/>